<proteinExistence type="predicted"/>
<name>A0A4V0NFF0_SORCE</name>
<evidence type="ECO:0000313" key="2">
    <source>
        <dbReference type="EMBL" id="AUX29442.1"/>
    </source>
</evidence>
<reference evidence="2 3" key="1">
    <citation type="submission" date="2015-09" db="EMBL/GenBank/DDBJ databases">
        <title>Sorangium comparison.</title>
        <authorList>
            <person name="Zaburannyi N."/>
            <person name="Bunk B."/>
            <person name="Overmann J."/>
            <person name="Mueller R."/>
        </authorList>
    </citation>
    <scope>NUCLEOTIDE SEQUENCE [LARGE SCALE GENOMIC DNA]</scope>
    <source>
        <strain evidence="2 3">So ce836</strain>
    </source>
</reference>
<protein>
    <submittedName>
        <fullName evidence="2">Uncharacterized protein</fullName>
    </submittedName>
</protein>
<dbReference type="RefSeq" id="WP_257792767.1">
    <property type="nucleotide sequence ID" value="NZ_CP012672.1"/>
</dbReference>
<gene>
    <name evidence="2" type="ORF">SOCE836_015320</name>
</gene>
<accession>A0A4V0NFF0</accession>
<sequence length="42" mass="4529">MKQGSARVILDRQHDHRDRALCGAGVPVGGHPRGRCAAPREP</sequence>
<dbReference type="EMBL" id="CP012672">
    <property type="protein sequence ID" value="AUX29442.1"/>
    <property type="molecule type" value="Genomic_DNA"/>
</dbReference>
<evidence type="ECO:0000313" key="3">
    <source>
        <dbReference type="Proteomes" id="UP000295497"/>
    </source>
</evidence>
<organism evidence="2 3">
    <name type="scientific">Sorangium cellulosum</name>
    <name type="common">Polyangium cellulosum</name>
    <dbReference type="NCBI Taxonomy" id="56"/>
    <lineage>
        <taxon>Bacteria</taxon>
        <taxon>Pseudomonadati</taxon>
        <taxon>Myxococcota</taxon>
        <taxon>Polyangia</taxon>
        <taxon>Polyangiales</taxon>
        <taxon>Polyangiaceae</taxon>
        <taxon>Sorangium</taxon>
    </lineage>
</organism>
<dbReference type="Proteomes" id="UP000295497">
    <property type="component" value="Chromosome"/>
</dbReference>
<dbReference type="AlphaFoldDB" id="A0A4V0NFF0"/>
<evidence type="ECO:0000256" key="1">
    <source>
        <dbReference type="SAM" id="MobiDB-lite"/>
    </source>
</evidence>
<feature type="region of interest" description="Disordered" evidence="1">
    <location>
        <begin position="21"/>
        <end position="42"/>
    </location>
</feature>